<dbReference type="PANTHER" id="PTHR43671">
    <property type="entry name" value="SERINE/THREONINE-PROTEIN KINASE NEK"/>
    <property type="match status" value="1"/>
</dbReference>
<dbReference type="SUPFAM" id="SSF56112">
    <property type="entry name" value="Protein kinase-like (PK-like)"/>
    <property type="match status" value="1"/>
</dbReference>
<dbReference type="RefSeq" id="XP_007708337.1">
    <property type="nucleotide sequence ID" value="XM_007710147.1"/>
</dbReference>
<dbReference type="KEGG" id="bze:COCCADRAFT_1778"/>
<dbReference type="GeneID" id="19144875"/>
<feature type="domain" description="Protein kinase" evidence="6">
    <location>
        <begin position="41"/>
        <end position="358"/>
    </location>
</feature>
<keyword evidence="8" id="KW-1185">Reference proteome</keyword>
<dbReference type="EC" id="2.7.11.1" evidence="1"/>
<evidence type="ECO:0000256" key="5">
    <source>
        <dbReference type="ARBA" id="ARBA00022840"/>
    </source>
</evidence>
<evidence type="ECO:0000256" key="4">
    <source>
        <dbReference type="ARBA" id="ARBA00022777"/>
    </source>
</evidence>
<dbReference type="GO" id="GO:0005524">
    <property type="term" value="F:ATP binding"/>
    <property type="evidence" value="ECO:0007669"/>
    <property type="project" value="UniProtKB-KW"/>
</dbReference>
<evidence type="ECO:0000256" key="2">
    <source>
        <dbReference type="ARBA" id="ARBA00022679"/>
    </source>
</evidence>
<dbReference type="PROSITE" id="PS50011">
    <property type="entry name" value="PROTEIN_KINASE_DOM"/>
    <property type="match status" value="1"/>
</dbReference>
<dbReference type="AlphaFoldDB" id="W6YI58"/>
<evidence type="ECO:0000313" key="7">
    <source>
        <dbReference type="EMBL" id="EUC37368.1"/>
    </source>
</evidence>
<dbReference type="InterPro" id="IPR011009">
    <property type="entry name" value="Kinase-like_dom_sf"/>
</dbReference>
<dbReference type="PANTHER" id="PTHR43671:SF13">
    <property type="entry name" value="SERINE_THREONINE-PROTEIN KINASE NEK2"/>
    <property type="match status" value="1"/>
</dbReference>
<dbReference type="InterPro" id="IPR050660">
    <property type="entry name" value="NEK_Ser/Thr_kinase"/>
</dbReference>
<dbReference type="GO" id="GO:0004674">
    <property type="term" value="F:protein serine/threonine kinase activity"/>
    <property type="evidence" value="ECO:0007669"/>
    <property type="project" value="UniProtKB-EC"/>
</dbReference>
<organism evidence="7 8">
    <name type="scientific">Cochliobolus carbonum (strain 26-R-13)</name>
    <name type="common">Maize leaf spot fungus</name>
    <name type="synonym">Bipolaris zeicola</name>
    <dbReference type="NCBI Taxonomy" id="930089"/>
    <lineage>
        <taxon>Eukaryota</taxon>
        <taxon>Fungi</taxon>
        <taxon>Dikarya</taxon>
        <taxon>Ascomycota</taxon>
        <taxon>Pezizomycotina</taxon>
        <taxon>Dothideomycetes</taxon>
        <taxon>Pleosporomycetidae</taxon>
        <taxon>Pleosporales</taxon>
        <taxon>Pleosporineae</taxon>
        <taxon>Pleosporaceae</taxon>
        <taxon>Bipolaris</taxon>
    </lineage>
</organism>
<dbReference type="SMART" id="SM00220">
    <property type="entry name" value="S_TKc"/>
    <property type="match status" value="1"/>
</dbReference>
<dbReference type="Gene3D" id="3.30.200.20">
    <property type="entry name" value="Phosphorylase Kinase, domain 1"/>
    <property type="match status" value="1"/>
</dbReference>
<dbReference type="HOGENOM" id="CLU_670816_0_0_1"/>
<proteinExistence type="predicted"/>
<dbReference type="Gene3D" id="1.10.510.10">
    <property type="entry name" value="Transferase(Phosphotransferase) domain 1"/>
    <property type="match status" value="1"/>
</dbReference>
<accession>W6YI58</accession>
<dbReference type="PROSITE" id="PS00108">
    <property type="entry name" value="PROTEIN_KINASE_ST"/>
    <property type="match status" value="1"/>
</dbReference>
<gene>
    <name evidence="7" type="ORF">COCCADRAFT_1778</name>
</gene>
<keyword evidence="2" id="KW-0808">Transferase</keyword>
<evidence type="ECO:0000256" key="1">
    <source>
        <dbReference type="ARBA" id="ARBA00012513"/>
    </source>
</evidence>
<dbReference type="EMBL" id="KI964552">
    <property type="protein sequence ID" value="EUC37368.1"/>
    <property type="molecule type" value="Genomic_DNA"/>
</dbReference>
<keyword evidence="4" id="KW-0418">Kinase</keyword>
<evidence type="ECO:0000259" key="6">
    <source>
        <dbReference type="PROSITE" id="PS50011"/>
    </source>
</evidence>
<name>W6YI58_COCC2</name>
<keyword evidence="5" id="KW-0067">ATP-binding</keyword>
<dbReference type="InterPro" id="IPR000719">
    <property type="entry name" value="Prot_kinase_dom"/>
</dbReference>
<dbReference type="Proteomes" id="UP000053841">
    <property type="component" value="Unassembled WGS sequence"/>
</dbReference>
<dbReference type="eggNOG" id="KOG0591">
    <property type="taxonomic scope" value="Eukaryota"/>
</dbReference>
<reference evidence="7 8" key="1">
    <citation type="journal article" date="2013" name="PLoS Genet.">
        <title>Comparative genome structure, secondary metabolite, and effector coding capacity across Cochliobolus pathogens.</title>
        <authorList>
            <person name="Condon B.J."/>
            <person name="Leng Y."/>
            <person name="Wu D."/>
            <person name="Bushley K.E."/>
            <person name="Ohm R.A."/>
            <person name="Otillar R."/>
            <person name="Martin J."/>
            <person name="Schackwitz W."/>
            <person name="Grimwood J."/>
            <person name="MohdZainudin N."/>
            <person name="Xue C."/>
            <person name="Wang R."/>
            <person name="Manning V.A."/>
            <person name="Dhillon B."/>
            <person name="Tu Z.J."/>
            <person name="Steffenson B.J."/>
            <person name="Salamov A."/>
            <person name="Sun H."/>
            <person name="Lowry S."/>
            <person name="LaButti K."/>
            <person name="Han J."/>
            <person name="Copeland A."/>
            <person name="Lindquist E."/>
            <person name="Barry K."/>
            <person name="Schmutz J."/>
            <person name="Baker S.E."/>
            <person name="Ciuffetti L.M."/>
            <person name="Grigoriev I.V."/>
            <person name="Zhong S."/>
            <person name="Turgeon B.G."/>
        </authorList>
    </citation>
    <scope>NUCLEOTIDE SEQUENCE [LARGE SCALE GENOMIC DNA]</scope>
    <source>
        <strain evidence="7 8">26-R-13</strain>
    </source>
</reference>
<keyword evidence="3" id="KW-0547">Nucleotide-binding</keyword>
<dbReference type="OrthoDB" id="4062651at2759"/>
<evidence type="ECO:0000256" key="3">
    <source>
        <dbReference type="ARBA" id="ARBA00022741"/>
    </source>
</evidence>
<dbReference type="InterPro" id="IPR008271">
    <property type="entry name" value="Ser/Thr_kinase_AS"/>
</dbReference>
<evidence type="ECO:0000313" key="8">
    <source>
        <dbReference type="Proteomes" id="UP000053841"/>
    </source>
</evidence>
<dbReference type="Pfam" id="PF00069">
    <property type="entry name" value="Pkinase"/>
    <property type="match status" value="1"/>
</dbReference>
<protein>
    <recommendedName>
        <fullName evidence="1">non-specific serine/threonine protein kinase</fullName>
        <ecNumber evidence="1">2.7.11.1</ecNumber>
    </recommendedName>
</protein>
<sequence length="410" mass="46743">MATSLRRHGPKVTEHGPENIEEVVQKTIASYATRALVSYRKDEEQPDLRGGQATVFKATRTLPSRGLRRKVETFAIKEIYIGDRRARRQLHKEIEHLRLCQHPNVLQLKEVYVIEQEGWTDRTFLVTQPWAQASLQKLLEDIANSRDGMSRHCSWYKPHSLDPWPSIVRECVLGLEHLHNNKIRHKDLKPDNILLVDESDGASLDLKVRVVIADLGISKGYVEAENTTFNGTEQYLAPEQKAQASSTYHSNIFSLGCSISWIHALLSSRRWELCQENEQGIFQLEKLYQVGFSYSFKEVPPLLKQLRQTHEGTKQPDMVGFLVTLEDIITSTLLEKPDERLSLQSVLAKLDDYDASWLQSESFMILDLCITSGNHTQVLEIDFSSVTNDPGLASVARRSQLNKIPVNECI</sequence>